<dbReference type="GO" id="GO:0006556">
    <property type="term" value="P:S-adenosylmethionine biosynthetic process"/>
    <property type="evidence" value="ECO:0007669"/>
    <property type="project" value="InterPro"/>
</dbReference>
<sequence>MGACACIGNVVLLVPLVPAEKYERKNVRTQADNRGLRPAAIIEKLHLRNAIYQDTATYGHFNSCLFPWEDTSMRLYNELRKADEAYADRKIED</sequence>
<keyword evidence="3" id="KW-0808">Transferase</keyword>
<feature type="domain" description="S-adenosylmethionine synthetase C-terminal" evidence="2">
    <location>
        <begin position="21"/>
        <end position="69"/>
    </location>
</feature>
<evidence type="ECO:0000259" key="2">
    <source>
        <dbReference type="Pfam" id="PF02773"/>
    </source>
</evidence>
<dbReference type="SUPFAM" id="SSF55973">
    <property type="entry name" value="S-adenosylmethionine synthetase"/>
    <property type="match status" value="1"/>
</dbReference>
<dbReference type="InterPro" id="IPR022630">
    <property type="entry name" value="S-AdoMet_synt_C"/>
</dbReference>
<proteinExistence type="predicted"/>
<dbReference type="EC" id="2.5.1.6" evidence="3"/>
<dbReference type="InterPro" id="IPR022636">
    <property type="entry name" value="S-AdoMet_synthetase_sfam"/>
</dbReference>
<gene>
    <name evidence="3" type="primary">metK_7</name>
    <name evidence="3" type="ORF">SDC9_10423</name>
</gene>
<dbReference type="Gene3D" id="3.30.300.10">
    <property type="match status" value="1"/>
</dbReference>
<organism evidence="3">
    <name type="scientific">bioreactor metagenome</name>
    <dbReference type="NCBI Taxonomy" id="1076179"/>
    <lineage>
        <taxon>unclassified sequences</taxon>
        <taxon>metagenomes</taxon>
        <taxon>ecological metagenomes</taxon>
    </lineage>
</organism>
<name>A0A644TEU9_9ZZZZ</name>
<evidence type="ECO:0000313" key="3">
    <source>
        <dbReference type="EMBL" id="MPL64762.1"/>
    </source>
</evidence>
<dbReference type="GO" id="GO:0046872">
    <property type="term" value="F:metal ion binding"/>
    <property type="evidence" value="ECO:0007669"/>
    <property type="project" value="UniProtKB-KW"/>
</dbReference>
<accession>A0A644TEU9</accession>
<evidence type="ECO:0000256" key="1">
    <source>
        <dbReference type="ARBA" id="ARBA00022723"/>
    </source>
</evidence>
<dbReference type="EMBL" id="VSSQ01000026">
    <property type="protein sequence ID" value="MPL64762.1"/>
    <property type="molecule type" value="Genomic_DNA"/>
</dbReference>
<dbReference type="Pfam" id="PF02773">
    <property type="entry name" value="S-AdoMet_synt_C"/>
    <property type="match status" value="1"/>
</dbReference>
<dbReference type="AlphaFoldDB" id="A0A644TEU9"/>
<comment type="caution">
    <text evidence="3">The sequence shown here is derived from an EMBL/GenBank/DDBJ whole genome shotgun (WGS) entry which is preliminary data.</text>
</comment>
<protein>
    <submittedName>
        <fullName evidence="3">S-adenosylmethionine synthase</fullName>
        <ecNumber evidence="3">2.5.1.6</ecNumber>
    </submittedName>
</protein>
<reference evidence="3" key="1">
    <citation type="submission" date="2019-08" db="EMBL/GenBank/DDBJ databases">
        <authorList>
            <person name="Kucharzyk K."/>
            <person name="Murdoch R.W."/>
            <person name="Higgins S."/>
            <person name="Loffler F."/>
        </authorList>
    </citation>
    <scope>NUCLEOTIDE SEQUENCE</scope>
</reference>
<dbReference type="GO" id="GO:0004478">
    <property type="term" value="F:methionine adenosyltransferase activity"/>
    <property type="evidence" value="ECO:0007669"/>
    <property type="project" value="UniProtKB-EC"/>
</dbReference>
<keyword evidence="1" id="KW-0479">Metal-binding</keyword>